<dbReference type="Pfam" id="PF04103">
    <property type="entry name" value="CD20"/>
    <property type="match status" value="1"/>
</dbReference>
<feature type="transmembrane region" description="Helical" evidence="6">
    <location>
        <begin position="115"/>
        <end position="140"/>
    </location>
</feature>
<evidence type="ECO:0000256" key="3">
    <source>
        <dbReference type="ARBA" id="ARBA00022692"/>
    </source>
</evidence>
<dbReference type="Proteomes" id="UP000265000">
    <property type="component" value="Unplaced"/>
</dbReference>
<evidence type="ECO:0000256" key="6">
    <source>
        <dbReference type="SAM" id="Phobius"/>
    </source>
</evidence>
<dbReference type="STRING" id="8078.ENSFHEP00000022553"/>
<accession>A0A3Q2Q6V3</accession>
<reference evidence="7" key="1">
    <citation type="submission" date="2025-08" db="UniProtKB">
        <authorList>
            <consortium name="Ensembl"/>
        </authorList>
    </citation>
    <scope>IDENTIFICATION</scope>
</reference>
<comment type="similarity">
    <text evidence="2">Belongs to the MS4A family.</text>
</comment>
<evidence type="ECO:0000256" key="4">
    <source>
        <dbReference type="ARBA" id="ARBA00022989"/>
    </source>
</evidence>
<feature type="transmembrane region" description="Helical" evidence="6">
    <location>
        <begin position="183"/>
        <end position="206"/>
    </location>
</feature>
<sequence length="223" mass="24858">MSVTVSKEDGVTVITVVSDPNCPWPPLCQILKGLYFSSGCCSVPQHLRKVQPVSLTVLGTLHVMIGLLSLSLNIVFVLSDYWWWFEVSGFRFWTGPLFVIFGLMCILSERFPCPCLVGFTVFMNIVGAIFSITGIVLYAVDLRNSSLLWICDRFSEDPDHHDDSCKKVAVYDQGLLTALDRTLIILAVLMLVVSICFTIPGIRFLVGEAKEEEVRGTMTMHTV</sequence>
<dbReference type="PANTHER" id="PTHR23320">
    <property type="entry name" value="MEMBRANE-SPANNING 4-DOMAINS SUBFAMILY A MS4A -RELATED"/>
    <property type="match status" value="1"/>
</dbReference>
<evidence type="ECO:0000313" key="8">
    <source>
        <dbReference type="Proteomes" id="UP000265000"/>
    </source>
</evidence>
<keyword evidence="5 6" id="KW-0472">Membrane</keyword>
<evidence type="ECO:0000256" key="2">
    <source>
        <dbReference type="ARBA" id="ARBA00009565"/>
    </source>
</evidence>
<organism evidence="7 8">
    <name type="scientific">Fundulus heteroclitus</name>
    <name type="common">Killifish</name>
    <name type="synonym">Mummichog</name>
    <dbReference type="NCBI Taxonomy" id="8078"/>
    <lineage>
        <taxon>Eukaryota</taxon>
        <taxon>Metazoa</taxon>
        <taxon>Chordata</taxon>
        <taxon>Craniata</taxon>
        <taxon>Vertebrata</taxon>
        <taxon>Euteleostomi</taxon>
        <taxon>Actinopterygii</taxon>
        <taxon>Neopterygii</taxon>
        <taxon>Teleostei</taxon>
        <taxon>Neoteleostei</taxon>
        <taxon>Acanthomorphata</taxon>
        <taxon>Ovalentaria</taxon>
        <taxon>Atherinomorphae</taxon>
        <taxon>Cyprinodontiformes</taxon>
        <taxon>Fundulidae</taxon>
        <taxon>Fundulus</taxon>
    </lineage>
</organism>
<dbReference type="Ensembl" id="ENSFHET00000012608.1">
    <property type="protein sequence ID" value="ENSFHEP00000022553.1"/>
    <property type="gene ID" value="ENSFHEG00000003001.1"/>
</dbReference>
<feature type="transmembrane region" description="Helical" evidence="6">
    <location>
        <begin position="55"/>
        <end position="78"/>
    </location>
</feature>
<evidence type="ECO:0000256" key="5">
    <source>
        <dbReference type="ARBA" id="ARBA00023136"/>
    </source>
</evidence>
<keyword evidence="3 6" id="KW-0812">Transmembrane</keyword>
<keyword evidence="8" id="KW-1185">Reference proteome</keyword>
<dbReference type="AlphaFoldDB" id="A0A3Q2Q6V3"/>
<protein>
    <submittedName>
        <fullName evidence="7">Uncharacterized protein</fullName>
    </submittedName>
</protein>
<dbReference type="GO" id="GO:0016020">
    <property type="term" value="C:membrane"/>
    <property type="evidence" value="ECO:0007669"/>
    <property type="project" value="UniProtKB-SubCell"/>
</dbReference>
<comment type="subcellular location">
    <subcellularLocation>
        <location evidence="1">Membrane</location>
        <topology evidence="1">Multi-pass membrane protein</topology>
    </subcellularLocation>
</comment>
<name>A0A3Q2Q6V3_FUNHE</name>
<dbReference type="InterPro" id="IPR030417">
    <property type="entry name" value="MS4A"/>
</dbReference>
<evidence type="ECO:0000256" key="1">
    <source>
        <dbReference type="ARBA" id="ARBA00004141"/>
    </source>
</evidence>
<reference evidence="7" key="2">
    <citation type="submission" date="2025-09" db="UniProtKB">
        <authorList>
            <consortium name="Ensembl"/>
        </authorList>
    </citation>
    <scope>IDENTIFICATION</scope>
</reference>
<dbReference type="PANTHER" id="PTHR23320:SF125">
    <property type="entry name" value="TRANSMEMBRANE PROTEIN 176L.1-RELATED"/>
    <property type="match status" value="1"/>
</dbReference>
<dbReference type="GeneTree" id="ENSGT00510000051675"/>
<proteinExistence type="inferred from homology"/>
<dbReference type="InterPro" id="IPR007237">
    <property type="entry name" value="CD20-like"/>
</dbReference>
<keyword evidence="4 6" id="KW-1133">Transmembrane helix</keyword>
<evidence type="ECO:0000313" key="7">
    <source>
        <dbReference type="Ensembl" id="ENSFHEP00000022553.1"/>
    </source>
</evidence>
<feature type="transmembrane region" description="Helical" evidence="6">
    <location>
        <begin position="90"/>
        <end position="108"/>
    </location>
</feature>